<gene>
    <name evidence="1" type="ordered locus">ANT_16750</name>
</gene>
<dbReference type="eggNOG" id="COG0125">
    <property type="taxonomic scope" value="Bacteria"/>
</dbReference>
<protein>
    <recommendedName>
        <fullName evidence="3">NadR/Ttd14 AAA domain-containing protein</fullName>
    </recommendedName>
</protein>
<dbReference type="OrthoDB" id="161534at2"/>
<name>E8N5I7_ANATU</name>
<dbReference type="KEGG" id="atm:ANT_16750"/>
<dbReference type="Proteomes" id="UP000008922">
    <property type="component" value="Chromosome"/>
</dbReference>
<dbReference type="EMBL" id="AP012029">
    <property type="protein sequence ID" value="BAJ63701.1"/>
    <property type="molecule type" value="Genomic_DNA"/>
</dbReference>
<dbReference type="SUPFAM" id="SSF52540">
    <property type="entry name" value="P-loop containing nucleoside triphosphate hydrolases"/>
    <property type="match status" value="1"/>
</dbReference>
<sequence>MKTIKSFPVIGVVGPCTAGKSTLIRNLERHNIPARHIAQEHSYVEDMWQRLTHPDVLIFLDVSYPVSLKRRKFNWTEEEYLEQQRRLRHARAHCHFYLLTDPYTEEQVFQQVYEFLQKHFPLLIPSQ</sequence>
<dbReference type="Gene3D" id="3.40.50.300">
    <property type="entry name" value="P-loop containing nucleotide triphosphate hydrolases"/>
    <property type="match status" value="1"/>
</dbReference>
<dbReference type="InterPro" id="IPR027417">
    <property type="entry name" value="P-loop_NTPase"/>
</dbReference>
<dbReference type="AlphaFoldDB" id="E8N5I7"/>
<organism evidence="1 2">
    <name type="scientific">Anaerolinea thermophila (strain DSM 14523 / JCM 11388 / NBRC 100420 / UNI-1)</name>
    <dbReference type="NCBI Taxonomy" id="926569"/>
    <lineage>
        <taxon>Bacteria</taxon>
        <taxon>Bacillati</taxon>
        <taxon>Chloroflexota</taxon>
        <taxon>Anaerolineae</taxon>
        <taxon>Anaerolineales</taxon>
        <taxon>Anaerolineaceae</taxon>
        <taxon>Anaerolinea</taxon>
    </lineage>
</organism>
<evidence type="ECO:0000313" key="1">
    <source>
        <dbReference type="EMBL" id="BAJ63701.1"/>
    </source>
</evidence>
<evidence type="ECO:0008006" key="3">
    <source>
        <dbReference type="Google" id="ProtNLM"/>
    </source>
</evidence>
<dbReference type="InParanoid" id="E8N5I7"/>
<keyword evidence="2" id="KW-1185">Reference proteome</keyword>
<evidence type="ECO:0000313" key="2">
    <source>
        <dbReference type="Proteomes" id="UP000008922"/>
    </source>
</evidence>
<dbReference type="HOGENOM" id="CLU_160060_0_0_0"/>
<dbReference type="RefSeq" id="WP_013560080.1">
    <property type="nucleotide sequence ID" value="NC_014960.1"/>
</dbReference>
<accession>E8N5I7</accession>
<proteinExistence type="predicted"/>
<dbReference type="STRING" id="926569.ANT_16750"/>
<reference evidence="1 2" key="1">
    <citation type="submission" date="2010-12" db="EMBL/GenBank/DDBJ databases">
        <title>Whole genome sequence of Anaerolinea thermophila UNI-1.</title>
        <authorList>
            <person name="Narita-Yamada S."/>
            <person name="Kishi E."/>
            <person name="Watanabe Y."/>
            <person name="Takasaki K."/>
            <person name="Ankai A."/>
            <person name="Oguchi A."/>
            <person name="Fukui S."/>
            <person name="Takahashi M."/>
            <person name="Yashiro I."/>
            <person name="Hosoyama A."/>
            <person name="Sekiguchi Y."/>
            <person name="Hanada S."/>
            <person name="Fujita N."/>
        </authorList>
    </citation>
    <scope>NUCLEOTIDE SEQUENCE [LARGE SCALE GENOMIC DNA]</scope>
    <source>
        <strain evidence="2">DSM 14523 / JCM 11388 / NBRC 100420 / UNI-1</strain>
    </source>
</reference>